<evidence type="ECO:0000256" key="3">
    <source>
        <dbReference type="ARBA" id="ARBA00022801"/>
    </source>
</evidence>
<dbReference type="RefSeq" id="WP_110312702.1">
    <property type="nucleotide sequence ID" value="NZ_QICL01000051.1"/>
</dbReference>
<dbReference type="Pfam" id="PF01327">
    <property type="entry name" value="Pep_deformylase"/>
    <property type="match status" value="1"/>
</dbReference>
<comment type="function">
    <text evidence="4">Removes the formyl group from the N-terminal Met of newly synthesized proteins. Requires at least a dipeptide for an efficient rate of reaction. N-terminal L-methionine is a prerequisite for activity but the enzyme has broad specificity at other positions.</text>
</comment>
<protein>
    <recommendedName>
        <fullName evidence="4">Peptide deformylase</fullName>
        <shortName evidence="4">PDF</shortName>
        <ecNumber evidence="4">3.5.1.88</ecNumber>
    </recommendedName>
    <alternativeName>
        <fullName evidence="4">Polypeptide deformylase</fullName>
    </alternativeName>
</protein>
<evidence type="ECO:0000256" key="4">
    <source>
        <dbReference type="HAMAP-Rule" id="MF_00163"/>
    </source>
</evidence>
<gene>
    <name evidence="4" type="primary">def</name>
    <name evidence="5" type="ORF">CLV62_15117</name>
</gene>
<evidence type="ECO:0000313" key="6">
    <source>
        <dbReference type="Proteomes" id="UP000247973"/>
    </source>
</evidence>
<keyword evidence="3 4" id="KW-0378">Hydrolase</keyword>
<dbReference type="InterPro" id="IPR036821">
    <property type="entry name" value="Peptide_deformylase_sf"/>
</dbReference>
<dbReference type="NCBIfam" id="TIGR00079">
    <property type="entry name" value="pept_deformyl"/>
    <property type="match status" value="1"/>
</dbReference>
<comment type="similarity">
    <text evidence="1 4">Belongs to the polypeptide deformylase family.</text>
</comment>
<dbReference type="PANTHER" id="PTHR10458:SF22">
    <property type="entry name" value="PEPTIDE DEFORMYLASE"/>
    <property type="match status" value="1"/>
</dbReference>
<dbReference type="CDD" id="cd00487">
    <property type="entry name" value="Pep_deformylase"/>
    <property type="match status" value="1"/>
</dbReference>
<keyword evidence="4" id="KW-0408">Iron</keyword>
<evidence type="ECO:0000256" key="2">
    <source>
        <dbReference type="ARBA" id="ARBA00022723"/>
    </source>
</evidence>
<dbReference type="GO" id="GO:0046872">
    <property type="term" value="F:metal ion binding"/>
    <property type="evidence" value="ECO:0007669"/>
    <property type="project" value="UniProtKB-KW"/>
</dbReference>
<dbReference type="AlphaFoldDB" id="A0A2V3PJC4"/>
<keyword evidence="6" id="KW-1185">Reference proteome</keyword>
<dbReference type="HAMAP" id="MF_00163">
    <property type="entry name" value="Pep_deformylase"/>
    <property type="match status" value="1"/>
</dbReference>
<feature type="active site" evidence="4">
    <location>
        <position position="166"/>
    </location>
</feature>
<feature type="binding site" evidence="4">
    <location>
        <position position="169"/>
    </location>
    <ligand>
        <name>Fe cation</name>
        <dbReference type="ChEBI" id="CHEBI:24875"/>
    </ligand>
</feature>
<dbReference type="PANTHER" id="PTHR10458">
    <property type="entry name" value="PEPTIDE DEFORMYLASE"/>
    <property type="match status" value="1"/>
</dbReference>
<keyword evidence="4" id="KW-0648">Protein biosynthesis</keyword>
<comment type="catalytic activity">
    <reaction evidence="4">
        <text>N-terminal N-formyl-L-methionyl-[peptide] + H2O = N-terminal L-methionyl-[peptide] + formate</text>
        <dbReference type="Rhea" id="RHEA:24420"/>
        <dbReference type="Rhea" id="RHEA-COMP:10639"/>
        <dbReference type="Rhea" id="RHEA-COMP:10640"/>
        <dbReference type="ChEBI" id="CHEBI:15377"/>
        <dbReference type="ChEBI" id="CHEBI:15740"/>
        <dbReference type="ChEBI" id="CHEBI:49298"/>
        <dbReference type="ChEBI" id="CHEBI:64731"/>
        <dbReference type="EC" id="3.5.1.88"/>
    </reaction>
</comment>
<comment type="cofactor">
    <cofactor evidence="4">
        <name>Fe(2+)</name>
        <dbReference type="ChEBI" id="CHEBI:29033"/>
    </cofactor>
    <text evidence="4">Binds 1 Fe(2+) ion.</text>
</comment>
<feature type="binding site" evidence="4">
    <location>
        <position position="165"/>
    </location>
    <ligand>
        <name>Fe cation</name>
        <dbReference type="ChEBI" id="CHEBI:24875"/>
    </ligand>
</feature>
<evidence type="ECO:0000313" key="5">
    <source>
        <dbReference type="EMBL" id="PXV58122.1"/>
    </source>
</evidence>
<dbReference type="OrthoDB" id="5493262at2"/>
<dbReference type="GO" id="GO:0042586">
    <property type="term" value="F:peptide deformylase activity"/>
    <property type="evidence" value="ECO:0007669"/>
    <property type="project" value="UniProtKB-UniRule"/>
</dbReference>
<dbReference type="PIRSF" id="PIRSF004749">
    <property type="entry name" value="Pep_def"/>
    <property type="match status" value="1"/>
</dbReference>
<comment type="caution">
    <text evidence="5">The sequence shown here is derived from an EMBL/GenBank/DDBJ whole genome shotgun (WGS) entry which is preliminary data.</text>
</comment>
<reference evidence="5 6" key="1">
    <citation type="submission" date="2018-03" db="EMBL/GenBank/DDBJ databases">
        <title>Genomic Encyclopedia of Archaeal and Bacterial Type Strains, Phase II (KMG-II): from individual species to whole genera.</title>
        <authorList>
            <person name="Goeker M."/>
        </authorList>
    </citation>
    <scope>NUCLEOTIDE SEQUENCE [LARGE SCALE GENOMIC DNA]</scope>
    <source>
        <strain evidence="5 6">DSM 100214</strain>
    </source>
</reference>
<dbReference type="PRINTS" id="PR01576">
    <property type="entry name" value="PDEFORMYLASE"/>
</dbReference>
<dbReference type="Gene3D" id="3.90.45.10">
    <property type="entry name" value="Peptide deformylase"/>
    <property type="match status" value="1"/>
</dbReference>
<feature type="binding site" evidence="4">
    <location>
        <position position="117"/>
    </location>
    <ligand>
        <name>Fe cation</name>
        <dbReference type="ChEBI" id="CHEBI:24875"/>
    </ligand>
</feature>
<dbReference type="SUPFAM" id="SSF56420">
    <property type="entry name" value="Peptide deformylase"/>
    <property type="match status" value="1"/>
</dbReference>
<keyword evidence="2 4" id="KW-0479">Metal-binding</keyword>
<dbReference type="EC" id="3.5.1.88" evidence="4"/>
<dbReference type="GO" id="GO:0006412">
    <property type="term" value="P:translation"/>
    <property type="evidence" value="ECO:0007669"/>
    <property type="project" value="UniProtKB-UniRule"/>
</dbReference>
<evidence type="ECO:0000256" key="1">
    <source>
        <dbReference type="ARBA" id="ARBA00010759"/>
    </source>
</evidence>
<name>A0A2V3PJC4_9BACT</name>
<accession>A0A2V3PJC4</accession>
<dbReference type="Proteomes" id="UP000247973">
    <property type="component" value="Unassembled WGS sequence"/>
</dbReference>
<proteinExistence type="inferred from homology"/>
<sequence>MAQFTQEEKNLINNGTPETPFRVLTITDQQDSIFLRQKCSAIENSNGSKDLQLLIDRLKATMAFEEGVGIAAPQVGIAKNLFLFTRIDQPDYPVIVAINPKIVNHPQETICFERDGCLSIPDVSGNSIRYPWVDVEYTDENGNLVQERLEGYSRETDFTGIVFQHEFDHLQGILFIDKLCPEDKE</sequence>
<organism evidence="5 6">
    <name type="scientific">Dysgonomonas alginatilytica</name>
    <dbReference type="NCBI Taxonomy" id="1605892"/>
    <lineage>
        <taxon>Bacteria</taxon>
        <taxon>Pseudomonadati</taxon>
        <taxon>Bacteroidota</taxon>
        <taxon>Bacteroidia</taxon>
        <taxon>Bacteroidales</taxon>
        <taxon>Dysgonomonadaceae</taxon>
        <taxon>Dysgonomonas</taxon>
    </lineage>
</organism>
<dbReference type="EMBL" id="QICL01000051">
    <property type="protein sequence ID" value="PXV58122.1"/>
    <property type="molecule type" value="Genomic_DNA"/>
</dbReference>
<dbReference type="InterPro" id="IPR023635">
    <property type="entry name" value="Peptide_deformylase"/>
</dbReference>